<keyword evidence="2" id="KW-1185">Reference proteome</keyword>
<name>A0ABQ8USI7_9EUKA</name>
<sequence>MITVVSHPHLVDFSIFRLWNDGADEVQALNDRLRHENQPEWESARIEAALRCEISDQYRLFTNMERFFDEPQLFSTQPLFPLDPQTEATLIEAYYEFNEDVFRELLGKKLTARLRRDLEGISTKTRVSLRSCQRQFDNLSRICRIVEELTAPVPGQDPCSIAVALKARMHFSAELANKYTQVALICDHRYETFKRKSLAQAPFGAYSECAREMIRMWSSYGSIDPDEALVEKLHEIKTLLHSDREALDVFCVLSTEKIRGLVDVPTATKIAKVKLPSLVKTLLSIGVALSQPKDHRDFFVEIADRLGDPFRRAPLAPSEVLILLDAVTIAFQAVPAVQRCTEREQAALQERIRQQAALAAIQQTQLQCAAPISPLADSALAVLKTPKPPRFISMVSAWLKYLSVMKHCLSLLYPFILSSP</sequence>
<evidence type="ECO:0000313" key="2">
    <source>
        <dbReference type="Proteomes" id="UP001141327"/>
    </source>
</evidence>
<dbReference type="PANTHER" id="PTHR13223:SF2">
    <property type="entry name" value="ACIDIC FIBROBLAST GROWTH FACTOR INTRACELLULAR-BINDING PROTEIN"/>
    <property type="match status" value="1"/>
</dbReference>
<protein>
    <submittedName>
        <fullName evidence="1">Acidic fibroblast growth factor intracellular-binding protein</fullName>
    </submittedName>
</protein>
<reference evidence="1" key="1">
    <citation type="journal article" date="2022" name="bioRxiv">
        <title>Genomics of Preaxostyla Flagellates Illuminates Evolutionary Transitions and the Path Towards Mitochondrial Loss.</title>
        <authorList>
            <person name="Novak L.V.F."/>
            <person name="Treitli S.C."/>
            <person name="Pyrih J."/>
            <person name="Halakuc P."/>
            <person name="Pipaliya S.V."/>
            <person name="Vacek V."/>
            <person name="Brzon O."/>
            <person name="Soukal P."/>
            <person name="Eme L."/>
            <person name="Dacks J.B."/>
            <person name="Karnkowska A."/>
            <person name="Elias M."/>
            <person name="Hampl V."/>
        </authorList>
    </citation>
    <scope>NUCLEOTIDE SEQUENCE</scope>
    <source>
        <strain evidence="1">RCP-MX</strain>
    </source>
</reference>
<comment type="caution">
    <text evidence="1">The sequence shown here is derived from an EMBL/GenBank/DDBJ whole genome shotgun (WGS) entry which is preliminary data.</text>
</comment>
<dbReference type="Proteomes" id="UP001141327">
    <property type="component" value="Unassembled WGS sequence"/>
</dbReference>
<accession>A0ABQ8USI7</accession>
<dbReference type="Pfam" id="PF05427">
    <property type="entry name" value="FIBP"/>
    <property type="match status" value="1"/>
</dbReference>
<evidence type="ECO:0000313" key="1">
    <source>
        <dbReference type="EMBL" id="KAJ4461497.1"/>
    </source>
</evidence>
<organism evidence="1 2">
    <name type="scientific">Paratrimastix pyriformis</name>
    <dbReference type="NCBI Taxonomy" id="342808"/>
    <lineage>
        <taxon>Eukaryota</taxon>
        <taxon>Metamonada</taxon>
        <taxon>Preaxostyla</taxon>
        <taxon>Paratrimastigidae</taxon>
        <taxon>Paratrimastix</taxon>
    </lineage>
</organism>
<dbReference type="PANTHER" id="PTHR13223">
    <property type="entry name" value="ACIDIC FIBROBLAST GROWTH FACTOR INTRACELLULAR BINDING PROTEIN"/>
    <property type="match status" value="1"/>
</dbReference>
<gene>
    <name evidence="1" type="ORF">PAPYR_2078</name>
</gene>
<dbReference type="EMBL" id="JAPMOS010000007">
    <property type="protein sequence ID" value="KAJ4461497.1"/>
    <property type="molecule type" value="Genomic_DNA"/>
</dbReference>
<proteinExistence type="predicted"/>
<dbReference type="InterPro" id="IPR008614">
    <property type="entry name" value="FIBP"/>
</dbReference>